<evidence type="ECO:0000313" key="9">
    <source>
        <dbReference type="EMBL" id="OTY10916.1"/>
    </source>
</evidence>
<dbReference type="PANTHER" id="PTHR43386">
    <property type="entry name" value="OLIGOPEPTIDE TRANSPORT SYSTEM PERMEASE PROTEIN APPC"/>
    <property type="match status" value="1"/>
</dbReference>
<dbReference type="InterPro" id="IPR000515">
    <property type="entry name" value="MetI-like"/>
</dbReference>
<name>A0A2C9YLW7_BACTU</name>
<evidence type="ECO:0000256" key="4">
    <source>
        <dbReference type="ARBA" id="ARBA00022692"/>
    </source>
</evidence>
<gene>
    <name evidence="9" type="ORF">BK732_28325</name>
</gene>
<dbReference type="GO" id="GO:0055085">
    <property type="term" value="P:transmembrane transport"/>
    <property type="evidence" value="ECO:0007669"/>
    <property type="project" value="InterPro"/>
</dbReference>
<feature type="transmembrane region" description="Helical" evidence="7">
    <location>
        <begin position="121"/>
        <end position="148"/>
    </location>
</feature>
<evidence type="ECO:0000256" key="3">
    <source>
        <dbReference type="ARBA" id="ARBA00022475"/>
    </source>
</evidence>
<dbReference type="Gene3D" id="1.10.3720.10">
    <property type="entry name" value="MetI-like"/>
    <property type="match status" value="1"/>
</dbReference>
<keyword evidence="5 7" id="KW-1133">Transmembrane helix</keyword>
<dbReference type="Proteomes" id="UP000194860">
    <property type="component" value="Unassembled WGS sequence"/>
</dbReference>
<dbReference type="Pfam" id="PF00528">
    <property type="entry name" value="BPD_transp_1"/>
    <property type="match status" value="1"/>
</dbReference>
<evidence type="ECO:0000256" key="1">
    <source>
        <dbReference type="ARBA" id="ARBA00004651"/>
    </source>
</evidence>
<dbReference type="AlphaFoldDB" id="A0A2C9YLW7"/>
<sequence length="349" mass="38683">MGAYEINKQLLTNEEKKELTINKQLLTNEEKKELTINKEQQTISRKKEVFRKFVSNPIAVLGTVTLLLIIIFSLIGESLTPFTASEQVKEATNLPPSSEHWFGTDDLGRDIWARTWAGGKISLIVGLVAAVLDIGLGVLIGGFSGYVRGRNRLGTLIDEWIVRGIEVLYGIPYLLIVILLLIIMKPGLFTIIIALALTGWIGMARLVRAQVLSLKQREFVIAAERLGTSHMKIIYGHIIPNLTGIIIVNLSFTIPAAIFSESFLSFIGLGVQSPAASWGTMTNDALGTLLSGEWWQLFFPSLMIALIMFAFNAIGDGLQDAIDPKIVKRNRKEKKHGTALIFRKRNIGR</sequence>
<dbReference type="InterPro" id="IPR035906">
    <property type="entry name" value="MetI-like_sf"/>
</dbReference>
<dbReference type="RefSeq" id="WP_088034722.1">
    <property type="nucleotide sequence ID" value="NZ_NFDG01000131.1"/>
</dbReference>
<feature type="transmembrane region" description="Helical" evidence="7">
    <location>
        <begin position="160"/>
        <end position="182"/>
    </location>
</feature>
<feature type="transmembrane region" description="Helical" evidence="7">
    <location>
        <begin position="294"/>
        <end position="315"/>
    </location>
</feature>
<dbReference type="CDD" id="cd06261">
    <property type="entry name" value="TM_PBP2"/>
    <property type="match status" value="1"/>
</dbReference>
<evidence type="ECO:0000256" key="5">
    <source>
        <dbReference type="ARBA" id="ARBA00022989"/>
    </source>
</evidence>
<dbReference type="InterPro" id="IPR025966">
    <property type="entry name" value="OppC_N"/>
</dbReference>
<dbReference type="PANTHER" id="PTHR43386:SF22">
    <property type="entry name" value="OLIGOPEPTIDE TRANSPORT SYSTEM PERMEASE PROTEIN OPPC"/>
    <property type="match status" value="1"/>
</dbReference>
<feature type="transmembrane region" description="Helical" evidence="7">
    <location>
        <begin position="238"/>
        <end position="259"/>
    </location>
</feature>
<evidence type="ECO:0000256" key="2">
    <source>
        <dbReference type="ARBA" id="ARBA00022448"/>
    </source>
</evidence>
<dbReference type="SUPFAM" id="SSF161098">
    <property type="entry name" value="MetI-like"/>
    <property type="match status" value="1"/>
</dbReference>
<evidence type="ECO:0000259" key="8">
    <source>
        <dbReference type="PROSITE" id="PS50928"/>
    </source>
</evidence>
<dbReference type="Pfam" id="PF12911">
    <property type="entry name" value="OppC_N"/>
    <property type="match status" value="1"/>
</dbReference>
<feature type="domain" description="ABC transmembrane type-1" evidence="8">
    <location>
        <begin position="123"/>
        <end position="315"/>
    </location>
</feature>
<dbReference type="PROSITE" id="PS50928">
    <property type="entry name" value="ABC_TM1"/>
    <property type="match status" value="1"/>
</dbReference>
<organism evidence="9 10">
    <name type="scientific">Bacillus thuringiensis serovar navarrensis</name>
    <dbReference type="NCBI Taxonomy" id="339658"/>
    <lineage>
        <taxon>Bacteria</taxon>
        <taxon>Bacillati</taxon>
        <taxon>Bacillota</taxon>
        <taxon>Bacilli</taxon>
        <taxon>Bacillales</taxon>
        <taxon>Bacillaceae</taxon>
        <taxon>Bacillus</taxon>
        <taxon>Bacillus cereus group</taxon>
    </lineage>
</organism>
<dbReference type="InterPro" id="IPR050366">
    <property type="entry name" value="BP-dependent_transpt_permease"/>
</dbReference>
<keyword evidence="3" id="KW-1003">Cell membrane</keyword>
<feature type="transmembrane region" description="Helical" evidence="7">
    <location>
        <begin position="188"/>
        <end position="207"/>
    </location>
</feature>
<comment type="subcellular location">
    <subcellularLocation>
        <location evidence="1 7">Cell membrane</location>
        <topology evidence="1 7">Multi-pass membrane protein</topology>
    </subcellularLocation>
</comment>
<feature type="transmembrane region" description="Helical" evidence="7">
    <location>
        <begin position="53"/>
        <end position="75"/>
    </location>
</feature>
<comment type="caution">
    <text evidence="9">The sequence shown here is derived from an EMBL/GenBank/DDBJ whole genome shotgun (WGS) entry which is preliminary data.</text>
</comment>
<reference evidence="9 10" key="1">
    <citation type="submission" date="2016-10" db="EMBL/GenBank/DDBJ databases">
        <title>Comparative genomics of Bacillus thuringiensis reveals a path to pathogens against multiple invertebrate hosts.</title>
        <authorList>
            <person name="Zheng J."/>
            <person name="Gao Q."/>
            <person name="Liu H."/>
            <person name="Peng D."/>
            <person name="Ruan L."/>
            <person name="Sun M."/>
        </authorList>
    </citation>
    <scope>NUCLEOTIDE SEQUENCE [LARGE SCALE GENOMIC DNA]</scope>
    <source>
        <strain evidence="9">BGSC 4BM1</strain>
    </source>
</reference>
<evidence type="ECO:0000313" key="10">
    <source>
        <dbReference type="Proteomes" id="UP000194860"/>
    </source>
</evidence>
<keyword evidence="4 7" id="KW-0812">Transmembrane</keyword>
<comment type="similarity">
    <text evidence="7">Belongs to the binding-protein-dependent transport system permease family.</text>
</comment>
<keyword evidence="2 7" id="KW-0813">Transport</keyword>
<accession>A0A2C9YLW7</accession>
<protein>
    <submittedName>
        <fullName evidence="9">Diguanylate cyclase</fullName>
    </submittedName>
</protein>
<keyword evidence="6 7" id="KW-0472">Membrane</keyword>
<proteinExistence type="inferred from homology"/>
<dbReference type="GO" id="GO:0005886">
    <property type="term" value="C:plasma membrane"/>
    <property type="evidence" value="ECO:0007669"/>
    <property type="project" value="UniProtKB-SubCell"/>
</dbReference>
<dbReference type="EMBL" id="NFDG01000131">
    <property type="protein sequence ID" value="OTY10916.1"/>
    <property type="molecule type" value="Genomic_DNA"/>
</dbReference>
<evidence type="ECO:0000256" key="6">
    <source>
        <dbReference type="ARBA" id="ARBA00023136"/>
    </source>
</evidence>
<evidence type="ECO:0000256" key="7">
    <source>
        <dbReference type="RuleBase" id="RU363032"/>
    </source>
</evidence>